<evidence type="ECO:0000256" key="2">
    <source>
        <dbReference type="ARBA" id="ARBA00022448"/>
    </source>
</evidence>
<dbReference type="RefSeq" id="WP_059062139.1">
    <property type="nucleotide sequence ID" value="NZ_LN879502.1"/>
</dbReference>
<evidence type="ECO:0000313" key="8">
    <source>
        <dbReference type="Proteomes" id="UP000069902"/>
    </source>
</evidence>
<feature type="transmembrane region" description="Helical" evidence="6">
    <location>
        <begin position="357"/>
        <end position="378"/>
    </location>
</feature>
<keyword evidence="4 6" id="KW-1133">Transmembrane helix</keyword>
<dbReference type="GO" id="GO:0016020">
    <property type="term" value="C:membrane"/>
    <property type="evidence" value="ECO:0007669"/>
    <property type="project" value="UniProtKB-SubCell"/>
</dbReference>
<dbReference type="PANTHER" id="PTHR11101:SF80">
    <property type="entry name" value="PHOSPHATE TRANSPORTER"/>
    <property type="match status" value="1"/>
</dbReference>
<feature type="transmembrane region" description="Helical" evidence="6">
    <location>
        <begin position="178"/>
        <end position="196"/>
    </location>
</feature>
<evidence type="ECO:0000313" key="7">
    <source>
        <dbReference type="EMBL" id="CUI17902.1"/>
    </source>
</evidence>
<name>A0A0U5JEG2_9BACT</name>
<dbReference type="KEGG" id="pnl:PNK_2304"/>
<dbReference type="PATRIC" id="fig|389348.3.peg.2586"/>
<comment type="subcellular location">
    <subcellularLocation>
        <location evidence="1 6">Membrane</location>
        <topology evidence="1 6">Multi-pass membrane protein</topology>
    </subcellularLocation>
</comment>
<reference evidence="8" key="1">
    <citation type="submission" date="2015-09" db="EMBL/GenBank/DDBJ databases">
        <authorList>
            <person name="Bertelli C."/>
        </authorList>
    </citation>
    <scope>NUCLEOTIDE SEQUENCE [LARGE SCALE GENOMIC DNA]</scope>
    <source>
        <strain evidence="8">KNic</strain>
    </source>
</reference>
<keyword evidence="6" id="KW-0592">Phosphate transport</keyword>
<evidence type="ECO:0000256" key="3">
    <source>
        <dbReference type="ARBA" id="ARBA00022692"/>
    </source>
</evidence>
<proteinExistence type="inferred from homology"/>
<accession>A0A0U5JEG2</accession>
<dbReference type="GO" id="GO:0035435">
    <property type="term" value="P:phosphate ion transmembrane transport"/>
    <property type="evidence" value="ECO:0007669"/>
    <property type="project" value="TreeGrafter"/>
</dbReference>
<dbReference type="STRING" id="389348.PNK_2304"/>
<dbReference type="FunCoup" id="A0A0U5JEG2">
    <property type="interactions" value="358"/>
</dbReference>
<evidence type="ECO:0000256" key="6">
    <source>
        <dbReference type="RuleBase" id="RU363058"/>
    </source>
</evidence>
<feature type="transmembrane region" description="Helical" evidence="6">
    <location>
        <begin position="136"/>
        <end position="158"/>
    </location>
</feature>
<feature type="transmembrane region" description="Helical" evidence="6">
    <location>
        <begin position="38"/>
        <end position="62"/>
    </location>
</feature>
<dbReference type="Proteomes" id="UP000069902">
    <property type="component" value="Chromosome cPNK"/>
</dbReference>
<dbReference type="PANTHER" id="PTHR11101">
    <property type="entry name" value="PHOSPHATE TRANSPORTER"/>
    <property type="match status" value="1"/>
</dbReference>
<comment type="similarity">
    <text evidence="6">Belongs to the inorganic phosphate transporter (PiT) (TC 2.A.20) family.</text>
</comment>
<dbReference type="EMBL" id="LN879502">
    <property type="protein sequence ID" value="CUI17902.1"/>
    <property type="molecule type" value="Genomic_DNA"/>
</dbReference>
<feature type="transmembrane region" description="Helical" evidence="6">
    <location>
        <begin position="412"/>
        <end position="433"/>
    </location>
</feature>
<dbReference type="Pfam" id="PF01384">
    <property type="entry name" value="PHO4"/>
    <property type="match status" value="1"/>
</dbReference>
<dbReference type="InterPro" id="IPR001204">
    <property type="entry name" value="Phos_transporter"/>
</dbReference>
<keyword evidence="2 6" id="KW-0813">Transport</keyword>
<keyword evidence="3 6" id="KW-0812">Transmembrane</keyword>
<keyword evidence="8" id="KW-1185">Reference proteome</keyword>
<organism evidence="7 8">
    <name type="scientific">Candidatus Protochlamydia naegleriophila</name>
    <dbReference type="NCBI Taxonomy" id="389348"/>
    <lineage>
        <taxon>Bacteria</taxon>
        <taxon>Pseudomonadati</taxon>
        <taxon>Chlamydiota</taxon>
        <taxon>Chlamydiia</taxon>
        <taxon>Parachlamydiales</taxon>
        <taxon>Parachlamydiaceae</taxon>
        <taxon>Candidatus Protochlamydia</taxon>
    </lineage>
</organism>
<evidence type="ECO:0000256" key="4">
    <source>
        <dbReference type="ARBA" id="ARBA00022989"/>
    </source>
</evidence>
<keyword evidence="5 6" id="KW-0472">Membrane</keyword>
<gene>
    <name evidence="7" type="primary">pitA</name>
    <name evidence="7" type="ORF">PNK_2304</name>
</gene>
<feature type="transmembrane region" description="Helical" evidence="6">
    <location>
        <begin position="445"/>
        <end position="466"/>
    </location>
</feature>
<evidence type="ECO:0000256" key="1">
    <source>
        <dbReference type="ARBA" id="ARBA00004141"/>
    </source>
</evidence>
<protein>
    <recommendedName>
        <fullName evidence="6">Phosphate transporter</fullName>
    </recommendedName>
</protein>
<feature type="transmembrane region" description="Helical" evidence="6">
    <location>
        <begin position="332"/>
        <end position="350"/>
    </location>
</feature>
<dbReference type="GO" id="GO:0005315">
    <property type="term" value="F:phosphate transmembrane transporter activity"/>
    <property type="evidence" value="ECO:0007669"/>
    <property type="project" value="InterPro"/>
</dbReference>
<feature type="transmembrane region" description="Helical" evidence="6">
    <location>
        <begin position="208"/>
        <end position="230"/>
    </location>
</feature>
<dbReference type="AlphaFoldDB" id="A0A0U5JEG2"/>
<feature type="transmembrane region" description="Helical" evidence="6">
    <location>
        <begin position="82"/>
        <end position="106"/>
    </location>
</feature>
<dbReference type="InParanoid" id="A0A0U5JEG2"/>
<sequence>MDTALLILILVTGFYMAWNIGANDVANAMGTSVGSGSLTLRQAVIIAAILEFCGAFFFGSHVSKTMQSGIINPDVFVHDPRILVYGMLASLASVGMWLQLASYFGWPVSTTHSIVGAIVGFGAVVGGLEAVYWKDVGYIICSWILSPVLGGVLAYYIFTLLRKKIFYALNPLEATRKLTPLLVFIVVSILALVLVFEGLHNLNLELTLLTKIAITVGAGLLGAFISHLVMRRIPITQHGKPHNEYDPEAMQSLEKVQKHLQRFHSKSNGEAQYTAGLLMEEVNTLSKSLKPRMELDHTHEEYNRVETVFAYLQIMTACMMAFAHGANDVANAIGPLSAAVTILTTGLFAVEAPVPTWALALGGSGIVVGLATWGWRVIETIGKKITELTPSRGFAAEFGAATTIVLASRLGLPISTTHTLVGAVLGVGFARGLEAVNLTTTRDILISWVVTVPIGALLAVALFYPIRAVFG</sequence>
<evidence type="ECO:0000256" key="5">
    <source>
        <dbReference type="ARBA" id="ARBA00023136"/>
    </source>
</evidence>